<evidence type="ECO:0000313" key="1">
    <source>
        <dbReference type="EMBL" id="CUS54756.1"/>
    </source>
</evidence>
<accession>A0A170PS92</accession>
<protein>
    <submittedName>
        <fullName evidence="1">Uncharacterized protein</fullName>
    </submittedName>
</protein>
<dbReference type="EMBL" id="CZRL01000105">
    <property type="protein sequence ID" value="CUS54756.1"/>
    <property type="molecule type" value="Genomic_DNA"/>
</dbReference>
<gene>
    <name evidence="1" type="ORF">MGWOODY_XGa1694</name>
</gene>
<sequence length="46" mass="5107">MVISITPRFWRCVVQPILAELSQGAQGTLKTLAFHGVVQETHRSLS</sequence>
<name>A0A170PS92_9ZZZZ</name>
<proteinExistence type="predicted"/>
<organism evidence="1">
    <name type="scientific">hydrothermal vent metagenome</name>
    <dbReference type="NCBI Taxonomy" id="652676"/>
    <lineage>
        <taxon>unclassified sequences</taxon>
        <taxon>metagenomes</taxon>
        <taxon>ecological metagenomes</taxon>
    </lineage>
</organism>
<dbReference type="AlphaFoldDB" id="A0A170PS92"/>
<reference evidence="1" key="1">
    <citation type="submission" date="2015-10" db="EMBL/GenBank/DDBJ databases">
        <authorList>
            <person name="Gilbert D.G."/>
        </authorList>
    </citation>
    <scope>NUCLEOTIDE SEQUENCE</scope>
</reference>